<accession>A0A7C9RJC7</accession>
<feature type="domain" description="Guanylate cyclase" evidence="1">
    <location>
        <begin position="1"/>
        <end position="30"/>
    </location>
</feature>
<dbReference type="Gene3D" id="3.30.70.1230">
    <property type="entry name" value="Nucleotide cyclase"/>
    <property type="match status" value="1"/>
</dbReference>
<organism evidence="2 3">
    <name type="scientific">Candidatus Afipia apatlaquensis</name>
    <dbReference type="NCBI Taxonomy" id="2712852"/>
    <lineage>
        <taxon>Bacteria</taxon>
        <taxon>Pseudomonadati</taxon>
        <taxon>Pseudomonadota</taxon>
        <taxon>Alphaproteobacteria</taxon>
        <taxon>Hyphomicrobiales</taxon>
        <taxon>Nitrobacteraceae</taxon>
        <taxon>Afipia</taxon>
    </lineage>
</organism>
<dbReference type="Proteomes" id="UP000480266">
    <property type="component" value="Unassembled WGS sequence"/>
</dbReference>
<evidence type="ECO:0000313" key="3">
    <source>
        <dbReference type="Proteomes" id="UP000480266"/>
    </source>
</evidence>
<dbReference type="GO" id="GO:0004016">
    <property type="term" value="F:adenylate cyclase activity"/>
    <property type="evidence" value="ECO:0007669"/>
    <property type="project" value="UniProtKB-ARBA"/>
</dbReference>
<dbReference type="EMBL" id="JAAMRR010001227">
    <property type="protein sequence ID" value="NGX98198.1"/>
    <property type="molecule type" value="Genomic_DNA"/>
</dbReference>
<evidence type="ECO:0000313" key="2">
    <source>
        <dbReference type="EMBL" id="NGX98198.1"/>
    </source>
</evidence>
<dbReference type="PROSITE" id="PS50125">
    <property type="entry name" value="GUANYLATE_CYCLASE_2"/>
    <property type="match status" value="1"/>
</dbReference>
<dbReference type="SUPFAM" id="SSF55073">
    <property type="entry name" value="Nucleotide cyclase"/>
    <property type="match status" value="1"/>
</dbReference>
<dbReference type="InterPro" id="IPR029787">
    <property type="entry name" value="Nucleotide_cyclase"/>
</dbReference>
<dbReference type="AlphaFoldDB" id="A0A7C9RJC7"/>
<dbReference type="GO" id="GO:0035556">
    <property type="term" value="P:intracellular signal transduction"/>
    <property type="evidence" value="ECO:0007669"/>
    <property type="project" value="InterPro"/>
</dbReference>
<protein>
    <submittedName>
        <fullName evidence="2">Adenylate/guanylate cyclase domain-containing protein</fullName>
    </submittedName>
</protein>
<name>A0A7C9RJC7_9BRAD</name>
<proteinExistence type="predicted"/>
<gene>
    <name evidence="2" type="ORF">G4V63_24230</name>
</gene>
<evidence type="ECO:0000259" key="1">
    <source>
        <dbReference type="PROSITE" id="PS50125"/>
    </source>
</evidence>
<keyword evidence="3" id="KW-1185">Reference proteome</keyword>
<feature type="non-terminal residue" evidence="2">
    <location>
        <position position="1"/>
    </location>
</feature>
<reference evidence="2" key="1">
    <citation type="submission" date="2020-02" db="EMBL/GenBank/DDBJ databases">
        <title>Draft genome sequence of Candidatus Afipia apatlaquensis IBT-C3, a potential strain for decolorization of textile dyes.</title>
        <authorList>
            <person name="Sanchez-Reyes A."/>
            <person name="Breton-Deval L."/>
            <person name="Mangelson H."/>
            <person name="Sanchez-Flores A."/>
        </authorList>
    </citation>
    <scope>NUCLEOTIDE SEQUENCE [LARGE SCALE GENOMIC DNA]</scope>
    <source>
        <strain evidence="2">IBT-C3</strain>
    </source>
</reference>
<dbReference type="GO" id="GO:0009190">
    <property type="term" value="P:cyclic nucleotide biosynthetic process"/>
    <property type="evidence" value="ECO:0007669"/>
    <property type="project" value="InterPro"/>
</dbReference>
<comment type="caution">
    <text evidence="2">The sequence shown here is derived from an EMBL/GenBank/DDBJ whole genome shotgun (WGS) entry which is preliminary data.</text>
</comment>
<dbReference type="InterPro" id="IPR001054">
    <property type="entry name" value="A/G_cyclase"/>
</dbReference>
<sequence length="94" mass="9562">GTALYGNIGGGDRLDFTCIGPAVNLAARIEKMTGRLNRTVLASTEFASHVDAGWTDLGLFSVAGFAAPERVYGLPDDASLMNGSSASPASASSP</sequence>